<evidence type="ECO:0000256" key="7">
    <source>
        <dbReference type="ARBA" id="ARBA00023136"/>
    </source>
</evidence>
<feature type="transmembrane region" description="Helical" evidence="9">
    <location>
        <begin position="374"/>
        <end position="393"/>
    </location>
</feature>
<keyword evidence="5" id="KW-0029">Amino-acid transport</keyword>
<feature type="transmembrane region" description="Helical" evidence="9">
    <location>
        <begin position="196"/>
        <end position="217"/>
    </location>
</feature>
<dbReference type="PANTHER" id="PTHR22950">
    <property type="entry name" value="AMINO ACID TRANSPORTER"/>
    <property type="match status" value="1"/>
</dbReference>
<evidence type="ECO:0000256" key="3">
    <source>
        <dbReference type="ARBA" id="ARBA00022448"/>
    </source>
</evidence>
<feature type="transmembrane region" description="Helical" evidence="9">
    <location>
        <begin position="164"/>
        <end position="184"/>
    </location>
</feature>
<protein>
    <submittedName>
        <fullName evidence="11">Amino acid transporter family protein</fullName>
    </submittedName>
    <submittedName>
        <fullName evidence="12">Amino_acid transporter family protein</fullName>
    </submittedName>
</protein>
<evidence type="ECO:0000313" key="12">
    <source>
        <dbReference type="EMBL" id="CAL6107248.1"/>
    </source>
</evidence>
<dbReference type="EMBL" id="CATOUU010000515">
    <property type="protein sequence ID" value="CAI9932336.1"/>
    <property type="molecule type" value="Genomic_DNA"/>
</dbReference>
<keyword evidence="7 9" id="KW-0472">Membrane</keyword>
<dbReference type="GO" id="GO:0016020">
    <property type="term" value="C:membrane"/>
    <property type="evidence" value="ECO:0007669"/>
    <property type="project" value="UniProtKB-SubCell"/>
</dbReference>
<comment type="similarity">
    <text evidence="2">Belongs to the amino acid/polyamine transporter 2 family.</text>
</comment>
<reference evidence="11" key="1">
    <citation type="submission" date="2023-06" db="EMBL/GenBank/DDBJ databases">
        <authorList>
            <person name="Kurt Z."/>
        </authorList>
    </citation>
    <scope>NUCLEOTIDE SEQUENCE</scope>
</reference>
<evidence type="ECO:0000256" key="5">
    <source>
        <dbReference type="ARBA" id="ARBA00022970"/>
    </source>
</evidence>
<dbReference type="InterPro" id="IPR013057">
    <property type="entry name" value="AA_transpt_TM"/>
</dbReference>
<sequence>MKDKIQMQGASLIDEDENYYHPPQKTDQVKEKPDLINNPQQLESQKEENKTAVNLVSRIMGASVLSGSYVFRFLGLAQTIVVMLVTVVIYIFLTNYQIDAIYYSESKTFRELVRKLTGDKFSKFIDIIVVFQSLGTLTSYQVIASKALMNIVFKFTDTTLTFNQLKFIIRPLLGFGIIFPLTLLKNTKQLSMISPFSVCAISITVISVVFYFLMSFAHDNSICIYKVKNEAPLVLHNDYMMFPDKPVWKQALYFLKYIPTLQLTFSISAAHPIVYSDLKGPVQIKRKMYKVALALALAFSVLFFSMISFSGSFGFGSHTTDNIMDTFSPCGFIYMDVMSILYALVLLLAYPLVMQAPRVALLNLLHKTPDNYTAYVVVGFGFVLITCLMACVLEKIVAIFGLFSAFCGYFVYFLIPIMAAYQIPFLKKSSKLPSLRSQIKNEQISDNLLVTLVSILQIEKLTEVTRNIYQGKERSKSSVAVKPKRDSVISKLSKRSSSLVAAKRTSTFDVEVEREQLNPKTQANLKRYDYSKEYPMENLKARKIVCMVVAGLFAVACAIAFVLNLMDFMKA</sequence>
<evidence type="ECO:0000313" key="11">
    <source>
        <dbReference type="EMBL" id="CAI9932336.1"/>
    </source>
</evidence>
<keyword evidence="6 9" id="KW-1133">Transmembrane helix</keyword>
<feature type="transmembrane region" description="Helical" evidence="9">
    <location>
        <begin position="544"/>
        <end position="566"/>
    </location>
</feature>
<feature type="region of interest" description="Disordered" evidence="8">
    <location>
        <begin position="1"/>
        <end position="33"/>
    </location>
</feature>
<dbReference type="AlphaFoldDB" id="A0AA86TXS3"/>
<evidence type="ECO:0000313" key="13">
    <source>
        <dbReference type="Proteomes" id="UP001642409"/>
    </source>
</evidence>
<name>A0AA86TXS3_9EUKA</name>
<feature type="transmembrane region" description="Helical" evidence="9">
    <location>
        <begin position="399"/>
        <end position="421"/>
    </location>
</feature>
<feature type="transmembrane region" description="Helical" evidence="9">
    <location>
        <begin position="331"/>
        <end position="353"/>
    </location>
</feature>
<dbReference type="Pfam" id="PF01490">
    <property type="entry name" value="Aa_trans"/>
    <property type="match status" value="1"/>
</dbReference>
<evidence type="ECO:0000256" key="4">
    <source>
        <dbReference type="ARBA" id="ARBA00022692"/>
    </source>
</evidence>
<evidence type="ECO:0000256" key="8">
    <source>
        <dbReference type="SAM" id="MobiDB-lite"/>
    </source>
</evidence>
<reference evidence="12 13" key="2">
    <citation type="submission" date="2024-07" db="EMBL/GenBank/DDBJ databases">
        <authorList>
            <person name="Akdeniz Z."/>
        </authorList>
    </citation>
    <scope>NUCLEOTIDE SEQUENCE [LARGE SCALE GENOMIC DNA]</scope>
</reference>
<feature type="transmembrane region" description="Helical" evidence="9">
    <location>
        <begin position="124"/>
        <end position="144"/>
    </location>
</feature>
<comment type="subcellular location">
    <subcellularLocation>
        <location evidence="1">Membrane</location>
        <topology evidence="1">Multi-pass membrane protein</topology>
    </subcellularLocation>
</comment>
<comment type="caution">
    <text evidence="11">The sequence shown here is derived from an EMBL/GenBank/DDBJ whole genome shotgun (WGS) entry which is preliminary data.</text>
</comment>
<keyword evidence="4 9" id="KW-0812">Transmembrane</keyword>
<evidence type="ECO:0000256" key="2">
    <source>
        <dbReference type="ARBA" id="ARBA00008066"/>
    </source>
</evidence>
<dbReference type="PANTHER" id="PTHR22950:SF458">
    <property type="entry name" value="SODIUM-COUPLED NEUTRAL AMINO ACID TRANSPORTER 11-RELATED"/>
    <property type="match status" value="1"/>
</dbReference>
<proteinExistence type="inferred from homology"/>
<keyword evidence="13" id="KW-1185">Reference proteome</keyword>
<evidence type="ECO:0000256" key="1">
    <source>
        <dbReference type="ARBA" id="ARBA00004141"/>
    </source>
</evidence>
<dbReference type="Proteomes" id="UP001642409">
    <property type="component" value="Unassembled WGS sequence"/>
</dbReference>
<dbReference type="GO" id="GO:0015179">
    <property type="term" value="F:L-amino acid transmembrane transporter activity"/>
    <property type="evidence" value="ECO:0007669"/>
    <property type="project" value="TreeGrafter"/>
</dbReference>
<feature type="domain" description="Amino acid transporter transmembrane" evidence="10">
    <location>
        <begin position="50"/>
        <end position="429"/>
    </location>
</feature>
<organism evidence="11">
    <name type="scientific">Hexamita inflata</name>
    <dbReference type="NCBI Taxonomy" id="28002"/>
    <lineage>
        <taxon>Eukaryota</taxon>
        <taxon>Metamonada</taxon>
        <taxon>Diplomonadida</taxon>
        <taxon>Hexamitidae</taxon>
        <taxon>Hexamitinae</taxon>
        <taxon>Hexamita</taxon>
    </lineage>
</organism>
<keyword evidence="3" id="KW-0813">Transport</keyword>
<evidence type="ECO:0000256" key="9">
    <source>
        <dbReference type="SAM" id="Phobius"/>
    </source>
</evidence>
<feature type="transmembrane region" description="Helical" evidence="9">
    <location>
        <begin position="291"/>
        <end position="311"/>
    </location>
</feature>
<gene>
    <name evidence="11" type="ORF">HINF_LOCUS19981</name>
    <name evidence="12" type="ORF">HINF_LOCUS74403</name>
</gene>
<dbReference type="EMBL" id="CAXDID020000632">
    <property type="protein sequence ID" value="CAL6107248.1"/>
    <property type="molecule type" value="Genomic_DNA"/>
</dbReference>
<evidence type="ECO:0000256" key="6">
    <source>
        <dbReference type="ARBA" id="ARBA00022989"/>
    </source>
</evidence>
<feature type="transmembrane region" description="Helical" evidence="9">
    <location>
        <begin position="80"/>
        <end position="103"/>
    </location>
</feature>
<evidence type="ECO:0000259" key="10">
    <source>
        <dbReference type="Pfam" id="PF01490"/>
    </source>
</evidence>
<accession>A0AA86TXS3</accession>